<feature type="region of interest" description="Disordered" evidence="2">
    <location>
        <begin position="300"/>
        <end position="328"/>
    </location>
</feature>
<feature type="compositionally biased region" description="Low complexity" evidence="2">
    <location>
        <begin position="438"/>
        <end position="455"/>
    </location>
</feature>
<reference evidence="4" key="1">
    <citation type="submission" date="2020-01" db="EMBL/GenBank/DDBJ databases">
        <authorList>
            <person name="Mishra B."/>
        </authorList>
    </citation>
    <scope>NUCLEOTIDE SEQUENCE [LARGE SCALE GENOMIC DNA]</scope>
</reference>
<comment type="caution">
    <text evidence="4">The sequence shown here is derived from an EMBL/GenBank/DDBJ whole genome shotgun (WGS) entry which is preliminary data.</text>
</comment>
<sequence length="613" mass="68111">MSEATASQTTVFNAQDPQSTLLSVNMVSVTKLTTQNYLMWQRQVRALLEGHELQQFIDDSAPSATTLVNGASVSNPAYAPWHRQDHLLYCAMIGAISQSTQSLISTATTTKEVWDTLATTLGNPTRGHIRQLKHQIKTCVKGTKSISEYLRLIKAKADDLALLGKPLDPEDLTEQILAGLGDEYKPEIDAINGRDNTISYTELYERLLNREAMLLCNETASSVQSHAPIVANATDTRPRYQNRNNYNQNRSNNNNSQPQFTPNNNNNQNRFSKPYLGRCQACGEVGHSAKYCPRFRIVPSSSQPQSSPQFPPQQPSFQPWQQNQQVQPWQPRANVVMLSDPSTWLLDSGASHHMTSDLANLAAHNPYRGGDDVLLGDGSALPITYQDYLSAAISTAIPVEVVTSLPAQTESTNTLLPQPEVHVTPRTEHTTTASEDQSSASSLETTSDSPISSPAPVSPSPPPPPPAPTRTSNRIRKPVQKLNLHTTVTPLRDYIPQSVAEALKDPLWRKAMLEEINSHIRNHTWHLVRNIDVSNLVGNKWIFTIKRKPDGSIERYKARLVAQDYNQRPGIDYHETFSPWSNQLPYVLFSAPPFLASGPLDNLTSTTHFYKAN</sequence>
<dbReference type="Proteomes" id="UP000467841">
    <property type="component" value="Unassembled WGS sequence"/>
</dbReference>
<gene>
    <name evidence="4" type="ORF">MERR_LOCUS44693</name>
</gene>
<feature type="domain" description="CCHC-type" evidence="3">
    <location>
        <begin position="278"/>
        <end position="294"/>
    </location>
</feature>
<evidence type="ECO:0000259" key="3">
    <source>
        <dbReference type="PROSITE" id="PS50158"/>
    </source>
</evidence>
<organism evidence="4 5">
    <name type="scientific">Microthlaspi erraticum</name>
    <dbReference type="NCBI Taxonomy" id="1685480"/>
    <lineage>
        <taxon>Eukaryota</taxon>
        <taxon>Viridiplantae</taxon>
        <taxon>Streptophyta</taxon>
        <taxon>Embryophyta</taxon>
        <taxon>Tracheophyta</taxon>
        <taxon>Spermatophyta</taxon>
        <taxon>Magnoliopsida</taxon>
        <taxon>eudicotyledons</taxon>
        <taxon>Gunneridae</taxon>
        <taxon>Pentapetalae</taxon>
        <taxon>rosids</taxon>
        <taxon>malvids</taxon>
        <taxon>Brassicales</taxon>
        <taxon>Brassicaceae</taxon>
        <taxon>Coluteocarpeae</taxon>
        <taxon>Microthlaspi</taxon>
    </lineage>
</organism>
<accession>A0A6D2KZ30</accession>
<dbReference type="GO" id="GO:0003676">
    <property type="term" value="F:nucleic acid binding"/>
    <property type="evidence" value="ECO:0007669"/>
    <property type="project" value="InterPro"/>
</dbReference>
<keyword evidence="1" id="KW-0479">Metal-binding</keyword>
<feature type="region of interest" description="Disordered" evidence="2">
    <location>
        <begin position="227"/>
        <end position="272"/>
    </location>
</feature>
<dbReference type="InterPro" id="IPR013103">
    <property type="entry name" value="RVT_2"/>
</dbReference>
<keyword evidence="1" id="KW-0863">Zinc-finger</keyword>
<evidence type="ECO:0000313" key="4">
    <source>
        <dbReference type="EMBL" id="CAA7057457.1"/>
    </source>
</evidence>
<feature type="compositionally biased region" description="Low complexity" evidence="2">
    <location>
        <begin position="315"/>
        <end position="328"/>
    </location>
</feature>
<dbReference type="GO" id="GO:0008270">
    <property type="term" value="F:zinc ion binding"/>
    <property type="evidence" value="ECO:0007669"/>
    <property type="project" value="UniProtKB-KW"/>
</dbReference>
<feature type="region of interest" description="Disordered" evidence="2">
    <location>
        <begin position="410"/>
        <end position="481"/>
    </location>
</feature>
<dbReference type="PANTHER" id="PTHR47481">
    <property type="match status" value="1"/>
</dbReference>
<dbReference type="OrthoDB" id="1912561at2759"/>
<proteinExistence type="predicted"/>
<keyword evidence="1" id="KW-0862">Zinc</keyword>
<dbReference type="PROSITE" id="PS50158">
    <property type="entry name" value="ZF_CCHC"/>
    <property type="match status" value="1"/>
</dbReference>
<feature type="compositionally biased region" description="Low complexity" evidence="2">
    <location>
        <begin position="239"/>
        <end position="269"/>
    </location>
</feature>
<evidence type="ECO:0000313" key="5">
    <source>
        <dbReference type="Proteomes" id="UP000467841"/>
    </source>
</evidence>
<feature type="compositionally biased region" description="Pro residues" evidence="2">
    <location>
        <begin position="456"/>
        <end position="468"/>
    </location>
</feature>
<dbReference type="InterPro" id="IPR001878">
    <property type="entry name" value="Znf_CCHC"/>
</dbReference>
<name>A0A6D2KZ30_9BRAS</name>
<dbReference type="EMBL" id="CACVBM020001695">
    <property type="protein sequence ID" value="CAA7057457.1"/>
    <property type="molecule type" value="Genomic_DNA"/>
</dbReference>
<evidence type="ECO:0000256" key="2">
    <source>
        <dbReference type="SAM" id="MobiDB-lite"/>
    </source>
</evidence>
<protein>
    <recommendedName>
        <fullName evidence="3">CCHC-type domain-containing protein</fullName>
    </recommendedName>
</protein>
<keyword evidence="5" id="KW-1185">Reference proteome</keyword>
<evidence type="ECO:0000256" key="1">
    <source>
        <dbReference type="PROSITE-ProRule" id="PRU00047"/>
    </source>
</evidence>
<dbReference type="Pfam" id="PF07727">
    <property type="entry name" value="RVT_2"/>
    <property type="match status" value="1"/>
</dbReference>
<dbReference type="Pfam" id="PF14223">
    <property type="entry name" value="Retrotran_gag_2"/>
    <property type="match status" value="1"/>
</dbReference>
<dbReference type="PANTHER" id="PTHR47481:SF22">
    <property type="entry name" value="RETROTRANSPOSON GAG DOMAIN-CONTAINING PROTEIN"/>
    <property type="match status" value="1"/>
</dbReference>
<dbReference type="AlphaFoldDB" id="A0A6D2KZ30"/>